<dbReference type="OrthoDB" id="2963168at2759"/>
<gene>
    <name evidence="1" type="ORF">PIIN_10717</name>
</gene>
<evidence type="ECO:0000313" key="2">
    <source>
        <dbReference type="Proteomes" id="UP000007148"/>
    </source>
</evidence>
<dbReference type="Proteomes" id="UP000007148">
    <property type="component" value="Unassembled WGS sequence"/>
</dbReference>
<dbReference type="HOGENOM" id="CLU_2237642_0_0_1"/>
<keyword evidence="2" id="KW-1185">Reference proteome</keyword>
<proteinExistence type="predicted"/>
<organism evidence="1 2">
    <name type="scientific">Serendipita indica (strain DSM 11827)</name>
    <name type="common">Root endophyte fungus</name>
    <name type="synonym">Piriformospora indica</name>
    <dbReference type="NCBI Taxonomy" id="1109443"/>
    <lineage>
        <taxon>Eukaryota</taxon>
        <taxon>Fungi</taxon>
        <taxon>Dikarya</taxon>
        <taxon>Basidiomycota</taxon>
        <taxon>Agaricomycotina</taxon>
        <taxon>Agaricomycetes</taxon>
        <taxon>Sebacinales</taxon>
        <taxon>Serendipitaceae</taxon>
        <taxon>Serendipita</taxon>
    </lineage>
</organism>
<comment type="caution">
    <text evidence="1">The sequence shown here is derived from an EMBL/GenBank/DDBJ whole genome shotgun (WGS) entry which is preliminary data.</text>
</comment>
<name>G4TZI6_SERID</name>
<dbReference type="InParanoid" id="G4TZI6"/>
<sequence>MLFVPESVTRKMNFYGWESNEAPPVWAKDEVGGLQILEELVPSLRLLCSLEARVTRMKESMKEMTGPQGKKYFQSDLRVLIFLGGKEMKDETCEGPASIIPNSAI</sequence>
<accession>G4TZI6</accession>
<dbReference type="EMBL" id="CAFZ01000952">
    <property type="protein sequence ID" value="CCA76729.1"/>
    <property type="molecule type" value="Genomic_DNA"/>
</dbReference>
<evidence type="ECO:0000313" key="1">
    <source>
        <dbReference type="EMBL" id="CCA76729.1"/>
    </source>
</evidence>
<dbReference type="AlphaFoldDB" id="G4TZI6"/>
<protein>
    <submittedName>
        <fullName evidence="1">Uncharacterized protein</fullName>
    </submittedName>
</protein>
<reference evidence="1 2" key="1">
    <citation type="journal article" date="2011" name="PLoS Pathog.">
        <title>Endophytic Life Strategies Decoded by Genome and Transcriptome Analyses of the Mutualistic Root Symbiont Piriformospora indica.</title>
        <authorList>
            <person name="Zuccaro A."/>
            <person name="Lahrmann U."/>
            <person name="Guldener U."/>
            <person name="Langen G."/>
            <person name="Pfiffi S."/>
            <person name="Biedenkopf D."/>
            <person name="Wong P."/>
            <person name="Samans B."/>
            <person name="Grimm C."/>
            <person name="Basiewicz M."/>
            <person name="Murat C."/>
            <person name="Martin F."/>
            <person name="Kogel K.H."/>
        </authorList>
    </citation>
    <scope>NUCLEOTIDE SEQUENCE [LARGE SCALE GENOMIC DNA]</scope>
    <source>
        <strain evidence="1 2">DSM 11827</strain>
    </source>
</reference>